<dbReference type="InterPro" id="IPR036582">
    <property type="entry name" value="Mao_N_sf"/>
</dbReference>
<dbReference type="InterPro" id="IPR000871">
    <property type="entry name" value="Beta-lactam_class-A"/>
</dbReference>
<dbReference type="Pfam" id="PF07833">
    <property type="entry name" value="Cu_amine_oxidN1"/>
    <property type="match status" value="1"/>
</dbReference>
<dbReference type="PANTHER" id="PTHR35333">
    <property type="entry name" value="BETA-LACTAMASE"/>
    <property type="match status" value="1"/>
</dbReference>
<dbReference type="SUPFAM" id="SSF55383">
    <property type="entry name" value="Copper amine oxidase, domain N"/>
    <property type="match status" value="1"/>
</dbReference>
<feature type="domain" description="Copper amine oxidase-like N-terminal" evidence="1">
    <location>
        <begin position="37"/>
        <end position="138"/>
    </location>
</feature>
<evidence type="ECO:0000313" key="3">
    <source>
        <dbReference type="EMBL" id="SHF54605.1"/>
    </source>
</evidence>
<name>A0A1M5CIK2_9THEO</name>
<dbReference type="Proteomes" id="UP000184088">
    <property type="component" value="Unassembled WGS sequence"/>
</dbReference>
<evidence type="ECO:0000259" key="1">
    <source>
        <dbReference type="Pfam" id="PF07833"/>
    </source>
</evidence>
<gene>
    <name evidence="3" type="ORF">SAMN02746089_02137</name>
</gene>
<dbReference type="STRING" id="1121256.SAMN02746089_02137"/>
<dbReference type="InterPro" id="IPR012854">
    <property type="entry name" value="Cu_amine_oxidase-like_N"/>
</dbReference>
<dbReference type="GO" id="GO:0008800">
    <property type="term" value="F:beta-lactamase activity"/>
    <property type="evidence" value="ECO:0007669"/>
    <property type="project" value="InterPro"/>
</dbReference>
<organism evidence="3 4">
    <name type="scientific">Caldanaerobius fijiensis DSM 17918</name>
    <dbReference type="NCBI Taxonomy" id="1121256"/>
    <lineage>
        <taxon>Bacteria</taxon>
        <taxon>Bacillati</taxon>
        <taxon>Bacillota</taxon>
        <taxon>Clostridia</taxon>
        <taxon>Thermoanaerobacterales</taxon>
        <taxon>Thermoanaerobacteraceae</taxon>
        <taxon>Caldanaerobius</taxon>
    </lineage>
</organism>
<dbReference type="Pfam" id="PF13354">
    <property type="entry name" value="Beta-lactamase2"/>
    <property type="match status" value="1"/>
</dbReference>
<dbReference type="InterPro" id="IPR012338">
    <property type="entry name" value="Beta-lactam/transpept-like"/>
</dbReference>
<dbReference type="EMBL" id="FQVH01000028">
    <property type="protein sequence ID" value="SHF54605.1"/>
    <property type="molecule type" value="Genomic_DNA"/>
</dbReference>
<proteinExistence type="predicted"/>
<dbReference type="GO" id="GO:0046677">
    <property type="term" value="P:response to antibiotic"/>
    <property type="evidence" value="ECO:0007669"/>
    <property type="project" value="InterPro"/>
</dbReference>
<evidence type="ECO:0000313" key="4">
    <source>
        <dbReference type="Proteomes" id="UP000184088"/>
    </source>
</evidence>
<dbReference type="AlphaFoldDB" id="A0A1M5CIK2"/>
<sequence length="410" mass="45642">MKEKRFYRIIASFVLIMAIIAITLPASANYPDISLYINGILVQINPKPVVIGGYIAVPFRGISEALGADVYWDLSTQTMTAVKGNQNVTVQSGHKWAIVNGKVITMPVYSFMNNNRLYVPLTLFKEAFGANIQWDKVNHIAYVTTPDSHYEWGTGISNISYPDYSALKAKLQRYINTRPGQISVYVHDLTTGQTLSIGGDRVYAAASTIKLPLVLYLYEQAAAGKVDLNTKLTYTPQYYMQGTGILQGQPFGGQYTIRELSRLAIEYSDNVAWQMLLDYAGQDNLTAFEKSLGAKATGLVNGLSVTTPKDMDIYLSELLTFRDENYDLGNEVLYYMEHSIFSEGIPQELPSGVVVAHKMGALDDKFHDVGIVFGNRPYIITIFTENGWEDASLQTLADISRIVYDYQSGL</sequence>
<dbReference type="PANTHER" id="PTHR35333:SF3">
    <property type="entry name" value="BETA-LACTAMASE-TYPE TRANSPEPTIDASE FOLD CONTAINING PROTEIN"/>
    <property type="match status" value="1"/>
</dbReference>
<dbReference type="Gene3D" id="3.30.457.10">
    <property type="entry name" value="Copper amine oxidase-like, N-terminal domain"/>
    <property type="match status" value="1"/>
</dbReference>
<reference evidence="3 4" key="1">
    <citation type="submission" date="2016-11" db="EMBL/GenBank/DDBJ databases">
        <authorList>
            <person name="Jaros S."/>
            <person name="Januszkiewicz K."/>
            <person name="Wedrychowicz H."/>
        </authorList>
    </citation>
    <scope>NUCLEOTIDE SEQUENCE [LARGE SCALE GENOMIC DNA]</scope>
    <source>
        <strain evidence="3 4">DSM 17918</strain>
    </source>
</reference>
<dbReference type="RefSeq" id="WP_073345111.1">
    <property type="nucleotide sequence ID" value="NZ_FQVH01000028.1"/>
</dbReference>
<dbReference type="OrthoDB" id="9775096at2"/>
<evidence type="ECO:0000259" key="2">
    <source>
        <dbReference type="Pfam" id="PF13354"/>
    </source>
</evidence>
<keyword evidence="4" id="KW-1185">Reference proteome</keyword>
<dbReference type="InterPro" id="IPR045155">
    <property type="entry name" value="Beta-lactam_cat"/>
</dbReference>
<accession>A0A1M5CIK2</accession>
<dbReference type="Gene3D" id="3.40.710.10">
    <property type="entry name" value="DD-peptidase/beta-lactamase superfamily"/>
    <property type="match status" value="1"/>
</dbReference>
<dbReference type="GO" id="GO:0030655">
    <property type="term" value="P:beta-lactam antibiotic catabolic process"/>
    <property type="evidence" value="ECO:0007669"/>
    <property type="project" value="InterPro"/>
</dbReference>
<dbReference type="SUPFAM" id="SSF56601">
    <property type="entry name" value="beta-lactamase/transpeptidase-like"/>
    <property type="match status" value="1"/>
</dbReference>
<protein>
    <submittedName>
        <fullName evidence="3">Beta-lactamase class A</fullName>
    </submittedName>
</protein>
<feature type="domain" description="Beta-lactamase class A catalytic" evidence="2">
    <location>
        <begin position="183"/>
        <end position="384"/>
    </location>
</feature>